<organism evidence="1 2">
    <name type="scientific">Shinella fusca</name>
    <dbReference type="NCBI Taxonomy" id="544480"/>
    <lineage>
        <taxon>Bacteria</taxon>
        <taxon>Pseudomonadati</taxon>
        <taxon>Pseudomonadota</taxon>
        <taxon>Alphaproteobacteria</taxon>
        <taxon>Hyphomicrobiales</taxon>
        <taxon>Rhizobiaceae</taxon>
        <taxon>Shinella</taxon>
    </lineage>
</organism>
<proteinExistence type="predicted"/>
<dbReference type="AlphaFoldDB" id="A0A7W7YR50"/>
<keyword evidence="2" id="KW-1185">Reference proteome</keyword>
<dbReference type="EMBL" id="JACHIK010000001">
    <property type="protein sequence ID" value="MBB5040816.1"/>
    <property type="molecule type" value="Genomic_DNA"/>
</dbReference>
<reference evidence="1 2" key="1">
    <citation type="submission" date="2020-08" db="EMBL/GenBank/DDBJ databases">
        <title>Genomic Encyclopedia of Type Strains, Phase IV (KMG-IV): sequencing the most valuable type-strain genomes for metagenomic binning, comparative biology and taxonomic classification.</title>
        <authorList>
            <person name="Goeker M."/>
        </authorList>
    </citation>
    <scope>NUCLEOTIDE SEQUENCE [LARGE SCALE GENOMIC DNA]</scope>
    <source>
        <strain evidence="1 2">DSM 21319</strain>
    </source>
</reference>
<protein>
    <submittedName>
        <fullName evidence="1">Uncharacterized protein</fullName>
    </submittedName>
</protein>
<dbReference type="Proteomes" id="UP000535406">
    <property type="component" value="Unassembled WGS sequence"/>
</dbReference>
<evidence type="ECO:0000313" key="2">
    <source>
        <dbReference type="Proteomes" id="UP000535406"/>
    </source>
</evidence>
<comment type="caution">
    <text evidence="1">The sequence shown here is derived from an EMBL/GenBank/DDBJ whole genome shotgun (WGS) entry which is preliminary data.</text>
</comment>
<name>A0A7W7YR50_9HYPH</name>
<accession>A0A7W7YR50</accession>
<sequence length="134" mass="14916">MATTDKVVWLDQGWQPVAIGFCPSEAAWDREAKRWNISADYPSIAGWGGHTALFNNSTTHQNIILVTVGRGSERDAMEVISTIVHEAVHVWQFVRQVIGEDNPGIEMEAYAIQNITENLVDAYCQTQGKGKVWA</sequence>
<evidence type="ECO:0000313" key="1">
    <source>
        <dbReference type="EMBL" id="MBB5040816.1"/>
    </source>
</evidence>
<dbReference type="RefSeq" id="WP_184139949.1">
    <property type="nucleotide sequence ID" value="NZ_JACHIK010000001.1"/>
</dbReference>
<gene>
    <name evidence="1" type="ORF">HNQ66_000194</name>
</gene>